<dbReference type="Gene3D" id="2.30.30.140">
    <property type="match status" value="2"/>
</dbReference>
<dbReference type="Pfam" id="PF00567">
    <property type="entry name" value="TUDOR"/>
    <property type="match status" value="3"/>
</dbReference>
<dbReference type="PANTHER" id="PTHR16442:SF1">
    <property type="entry name" value="RING FINGER PROTEIN 17"/>
    <property type="match status" value="1"/>
</dbReference>
<accession>A0A091HKL1</accession>
<dbReference type="InterPro" id="IPR047845">
    <property type="entry name" value="RNF17-like_TUDOR_rpt1"/>
</dbReference>
<feature type="non-terminal residue" evidence="3">
    <location>
        <position position="1062"/>
    </location>
</feature>
<sequence>EDIDEAFCIASCNLSHLHDADKMLKCLELKVKQERDEVVETADRAFDELGASLLLRKNKLLAELVKSINNYSASVAKVKEVIEERKKCLMDAVRIAREFKITPSIRTYFDLPQVIYTLKLPVEAELSQVKSLSEKLFPRFFLNTDENTSLFQNVGKIEWETVHEGNGRHSHILDDEEEMPGCNTWALVETVFPVLSRESNTKALESKRHIYKEVINTPGKETLSMIQPQSIPAQPKSPSSPDVIIEEIFEDDVEVICILNLEVLSCSSSSYGFRNAELVFVSHVVNPCHFYVRRYSQKKEARVLEKKLENFCCSKSSHLLSSDFLELGARTFIKSKETEMWCRGTITELIPLKSENKRKPYGPLRYRVCDIALLEVFLTDLGSTVVLICSGYVPAERPEAAALETVETDDLCLFLRKPDRHIEAELAAVPPLAVQCSLKDIVPKNASEGWGEEVKIKFLGMVKNKVVSMTIFREEDGVLIVDLRKPPFNKISDNMPVSLKDALVFLDLAKFKSQLPGQLENNTILQYSPPKIPQEREEVSVVVCHINSPSDFYLQLVSLEISLYSPALSKRIQNVYKHEYGENLEIICPVEGQACVAKQEDGNWYRARIIGLPSNHEVMVKYVDFGSVAHITLKDIRRIKKEFLSSPEKAIRCGLACIEPYKGANEWDREATKRFEEMTEYKHMQCLVDEILDNNILSVELFDSSALHGRYFSINCQLVEENLASFTPGCTARATVRPNEIWDGPPEIRETSEGLSLTDMKSVDEGDFRSLSKKELQVRISHVVSPSKIFIQWLSSEHTLKSLQKEMATTYRESQPQSVKWECNMHCAVYVHDLKQWQRGQISRIVSKTRAEVILYDSGVEKTVDISCLRRLEENMKIIGTLAIECSLADISPTGGSTRWTATVCEYLSSYLTGAQVKIIIQRSDETYALPVDMLYKDETGKLVDISEHLVQKGLALRRRRTNKADVACSVSKKHFKVHVEQEDAQLDGRNSEAACARNSTAPEESIIVSESEQKSCKRYQSVLYSGRADVYKSPTIPEEKVFQAVVSCIGYDGTIYVIPKS</sequence>
<protein>
    <submittedName>
        <fullName evidence="3">RING finger protein 17</fullName>
    </submittedName>
</protein>
<keyword evidence="4" id="KW-1185">Reference proteome</keyword>
<feature type="non-terminal residue" evidence="3">
    <location>
        <position position="1"/>
    </location>
</feature>
<dbReference type="SUPFAM" id="SSF63748">
    <property type="entry name" value="Tudor/PWWP/MBT"/>
    <property type="match status" value="2"/>
</dbReference>
<evidence type="ECO:0000313" key="4">
    <source>
        <dbReference type="Proteomes" id="UP000054064"/>
    </source>
</evidence>
<dbReference type="Gene3D" id="2.40.50.90">
    <property type="match status" value="3"/>
</dbReference>
<organism evidence="3 4">
    <name type="scientific">Buceros rhinoceros silvestris</name>
    <dbReference type="NCBI Taxonomy" id="175836"/>
    <lineage>
        <taxon>Eukaryota</taxon>
        <taxon>Metazoa</taxon>
        <taxon>Chordata</taxon>
        <taxon>Craniata</taxon>
        <taxon>Vertebrata</taxon>
        <taxon>Euteleostomi</taxon>
        <taxon>Archelosauria</taxon>
        <taxon>Archosauria</taxon>
        <taxon>Dinosauria</taxon>
        <taxon>Saurischia</taxon>
        <taxon>Theropoda</taxon>
        <taxon>Coelurosauria</taxon>
        <taxon>Aves</taxon>
        <taxon>Neognathae</taxon>
        <taxon>Neoaves</taxon>
        <taxon>Telluraves</taxon>
        <taxon>Coraciimorphae</taxon>
        <taxon>Bucerotiformes</taxon>
        <taxon>Bucerotidae</taxon>
        <taxon>Buceros</taxon>
    </lineage>
</organism>
<dbReference type="InterPro" id="IPR002999">
    <property type="entry name" value="Tudor"/>
</dbReference>
<evidence type="ECO:0000256" key="1">
    <source>
        <dbReference type="SAM" id="Coils"/>
    </source>
</evidence>
<feature type="domain" description="Tudor" evidence="2">
    <location>
        <begin position="588"/>
        <end position="646"/>
    </location>
</feature>
<dbReference type="CDD" id="cd20415">
    <property type="entry name" value="Tudor_TDRD4_rpt2"/>
    <property type="match status" value="1"/>
</dbReference>
<dbReference type="SMART" id="SM00333">
    <property type="entry name" value="TUDOR"/>
    <property type="match status" value="2"/>
</dbReference>
<dbReference type="Proteomes" id="UP000054064">
    <property type="component" value="Unassembled WGS sequence"/>
</dbReference>
<dbReference type="AlphaFoldDB" id="A0A091HKL1"/>
<keyword evidence="1" id="KW-0175">Coiled coil</keyword>
<dbReference type="EMBL" id="KL515556">
    <property type="protein sequence ID" value="KFO87883.1"/>
    <property type="molecule type" value="Genomic_DNA"/>
</dbReference>
<feature type="coiled-coil region" evidence="1">
    <location>
        <begin position="17"/>
        <end position="44"/>
    </location>
</feature>
<dbReference type="PROSITE" id="PS50304">
    <property type="entry name" value="TUDOR"/>
    <property type="match status" value="1"/>
</dbReference>
<dbReference type="InterPro" id="IPR047847">
    <property type="entry name" value="RNF17-like_TUDOR_rpt2"/>
</dbReference>
<dbReference type="CDD" id="cd20414">
    <property type="entry name" value="Tudor_TDRD4_rpt1"/>
    <property type="match status" value="1"/>
</dbReference>
<dbReference type="PANTHER" id="PTHR16442">
    <property type="entry name" value="RING FINGER PROTEIN 17"/>
    <property type="match status" value="1"/>
</dbReference>
<reference evidence="3 4" key="1">
    <citation type="submission" date="2014-04" db="EMBL/GenBank/DDBJ databases">
        <title>Genome evolution of avian class.</title>
        <authorList>
            <person name="Zhang G."/>
            <person name="Li C."/>
        </authorList>
    </citation>
    <scope>NUCLEOTIDE SEQUENCE [LARGE SCALE GENOMIC DNA]</scope>
    <source>
        <strain evidence="3">BGI_N320</strain>
    </source>
</reference>
<evidence type="ECO:0000259" key="2">
    <source>
        <dbReference type="PROSITE" id="PS50304"/>
    </source>
</evidence>
<name>A0A091HKL1_BUCRH</name>
<proteinExistence type="predicted"/>
<gene>
    <name evidence="3" type="ORF">N320_09619</name>
</gene>
<evidence type="ECO:0000313" key="3">
    <source>
        <dbReference type="EMBL" id="KFO87883.1"/>
    </source>
</evidence>
<dbReference type="InterPro" id="IPR035437">
    <property type="entry name" value="SNase_OB-fold_sf"/>
</dbReference>